<reference evidence="1" key="2">
    <citation type="submission" date="2021-04" db="EMBL/GenBank/DDBJ databases">
        <authorList>
            <person name="Gilroy R."/>
        </authorList>
    </citation>
    <scope>NUCLEOTIDE SEQUENCE</scope>
    <source>
        <strain evidence="1">ChiHejej3B27-3195</strain>
    </source>
</reference>
<reference evidence="1" key="1">
    <citation type="journal article" date="2021" name="PeerJ">
        <title>Extensive microbial diversity within the chicken gut microbiome revealed by metagenomics and culture.</title>
        <authorList>
            <person name="Gilroy R."/>
            <person name="Ravi A."/>
            <person name="Getino M."/>
            <person name="Pursley I."/>
            <person name="Horton D.L."/>
            <person name="Alikhan N.F."/>
            <person name="Baker D."/>
            <person name="Gharbi K."/>
            <person name="Hall N."/>
            <person name="Watson M."/>
            <person name="Adriaenssens E.M."/>
            <person name="Foster-Nyarko E."/>
            <person name="Jarju S."/>
            <person name="Secka A."/>
            <person name="Antonio M."/>
            <person name="Oren A."/>
            <person name="Chaudhuri R.R."/>
            <person name="La Ragione R."/>
            <person name="Hildebrand F."/>
            <person name="Pallen M.J."/>
        </authorList>
    </citation>
    <scope>NUCLEOTIDE SEQUENCE</scope>
    <source>
        <strain evidence="1">ChiHejej3B27-3195</strain>
    </source>
</reference>
<dbReference type="AlphaFoldDB" id="A0A9D2A7X5"/>
<proteinExistence type="predicted"/>
<dbReference type="Gene3D" id="3.40.630.10">
    <property type="entry name" value="Zn peptidases"/>
    <property type="match status" value="1"/>
</dbReference>
<sequence length="63" mass="6629">PGAMFRLGTKTPGGEDFDLHRGDYAPDERAIEAGTAVMLSIALRVLAEHHAEGSLSADADSPH</sequence>
<protein>
    <recommendedName>
        <fullName evidence="3">Amidohydrolase</fullName>
    </recommendedName>
</protein>
<name>A0A9D2A7X5_9MICC</name>
<organism evidence="1 2">
    <name type="scientific">Candidatus Nesterenkonia stercoripullorum</name>
    <dbReference type="NCBI Taxonomy" id="2838701"/>
    <lineage>
        <taxon>Bacteria</taxon>
        <taxon>Bacillati</taxon>
        <taxon>Actinomycetota</taxon>
        <taxon>Actinomycetes</taxon>
        <taxon>Micrococcales</taxon>
        <taxon>Micrococcaceae</taxon>
        <taxon>Nesterenkonia</taxon>
    </lineage>
</organism>
<comment type="caution">
    <text evidence="1">The sequence shown here is derived from an EMBL/GenBank/DDBJ whole genome shotgun (WGS) entry which is preliminary data.</text>
</comment>
<gene>
    <name evidence="1" type="ORF">H9871_05930</name>
</gene>
<evidence type="ECO:0000313" key="1">
    <source>
        <dbReference type="EMBL" id="HIW99664.1"/>
    </source>
</evidence>
<feature type="non-terminal residue" evidence="1">
    <location>
        <position position="1"/>
    </location>
</feature>
<evidence type="ECO:0000313" key="2">
    <source>
        <dbReference type="Proteomes" id="UP000824151"/>
    </source>
</evidence>
<dbReference type="Proteomes" id="UP000824151">
    <property type="component" value="Unassembled WGS sequence"/>
</dbReference>
<dbReference type="EMBL" id="DXGD01000217">
    <property type="protein sequence ID" value="HIW99664.1"/>
    <property type="molecule type" value="Genomic_DNA"/>
</dbReference>
<accession>A0A9D2A7X5</accession>
<evidence type="ECO:0008006" key="3">
    <source>
        <dbReference type="Google" id="ProtNLM"/>
    </source>
</evidence>